<dbReference type="SUPFAM" id="SSF53067">
    <property type="entry name" value="Actin-like ATPase domain"/>
    <property type="match status" value="1"/>
</dbReference>
<protein>
    <recommendedName>
        <fullName evidence="7">Hsp70 protein</fullName>
    </recommendedName>
</protein>
<evidence type="ECO:0000256" key="1">
    <source>
        <dbReference type="ARBA" id="ARBA00022741"/>
    </source>
</evidence>
<feature type="compositionally biased region" description="Polar residues" evidence="4">
    <location>
        <begin position="520"/>
        <end position="529"/>
    </location>
</feature>
<feature type="compositionally biased region" description="Low complexity" evidence="4">
    <location>
        <begin position="425"/>
        <end position="435"/>
    </location>
</feature>
<comment type="caution">
    <text evidence="5">The sequence shown here is derived from an EMBL/GenBank/DDBJ whole genome shotgun (WGS) entry which is preliminary data.</text>
</comment>
<dbReference type="Gene3D" id="3.90.640.10">
    <property type="entry name" value="Actin, Chain A, domain 4"/>
    <property type="match status" value="1"/>
</dbReference>
<dbReference type="InterPro" id="IPR043129">
    <property type="entry name" value="ATPase_NBD"/>
</dbReference>
<feature type="region of interest" description="Disordered" evidence="4">
    <location>
        <begin position="355"/>
        <end position="529"/>
    </location>
</feature>
<accession>A0ABU1XKR8</accession>
<feature type="compositionally biased region" description="Low complexity" evidence="4">
    <location>
        <begin position="392"/>
        <end position="415"/>
    </location>
</feature>
<proteinExistence type="predicted"/>
<reference evidence="5 6" key="1">
    <citation type="submission" date="2023-07" db="EMBL/GenBank/DDBJ databases">
        <title>Sorghum-associated microbial communities from plants grown in Nebraska, USA.</title>
        <authorList>
            <person name="Schachtman D."/>
        </authorList>
    </citation>
    <scope>NUCLEOTIDE SEQUENCE [LARGE SCALE GENOMIC DNA]</scope>
    <source>
        <strain evidence="5 6">4272</strain>
    </source>
</reference>
<feature type="compositionally biased region" description="Low complexity" evidence="4">
    <location>
        <begin position="357"/>
        <end position="370"/>
    </location>
</feature>
<keyword evidence="3" id="KW-0143">Chaperone</keyword>
<sequence>MRTSLGISAGNEVVCSAVVATAPNGARSFDYRVVSADVAHSDPGDLVASSIELMTTQMPRDYLHRVGTHSPGASAPQTQPVPPGAIAVAYRDREQAMAIRAAIGRQRRDVQLIPESTAALTYLRDTGLLDRYETVAVIDLGASGTTVTVADLAEDTVLRSERTEAISGSAVDELIYHHLLDCHFARRGTRPNRNMLINRSRAAKEHLSIAPAVTIDHVAGQPLKLTRADFAELIADLLHEAADYARAVFARAPKVPEAVAIIGGGANIASLVDGLDALLDIPVVSVPEPEAVTAKGAALVADSAQPSTFSPIALGSDGSAGTFTKVIGTLVGAVVVVGLVVGYGVKELVPTAHQDVTPAGTTDTQLTTTPAPTPMPAGTPTDGTGQSRTEHPPASSTQPGSSAPGTSPGSSLPTTNTDQVPPVTPTTSAPVLRPDPNLPQIPLPPNLPHLLGPLLGTTTPQPVTPGTSTPNTPTPGAAPTKPGNTRVPVLPRSSSGSADSDRAQPAEPGDPVPSGRSAAPGTTTVQPQD</sequence>
<dbReference type="PANTHER" id="PTHR42749">
    <property type="entry name" value="CELL SHAPE-DETERMINING PROTEIN MREB"/>
    <property type="match status" value="1"/>
</dbReference>
<organism evidence="5 6">
    <name type="scientific">Nocardia kruczakiae</name>
    <dbReference type="NCBI Taxonomy" id="261477"/>
    <lineage>
        <taxon>Bacteria</taxon>
        <taxon>Bacillati</taxon>
        <taxon>Actinomycetota</taxon>
        <taxon>Actinomycetes</taxon>
        <taxon>Mycobacteriales</taxon>
        <taxon>Nocardiaceae</taxon>
        <taxon>Nocardia</taxon>
    </lineage>
</organism>
<evidence type="ECO:0000256" key="3">
    <source>
        <dbReference type="ARBA" id="ARBA00023186"/>
    </source>
</evidence>
<dbReference type="Gene3D" id="3.30.420.40">
    <property type="match status" value="2"/>
</dbReference>
<feature type="compositionally biased region" description="Low complexity" evidence="4">
    <location>
        <begin position="448"/>
        <end position="485"/>
    </location>
</feature>
<feature type="compositionally biased region" description="Pro residues" evidence="4">
    <location>
        <begin position="436"/>
        <end position="447"/>
    </location>
</feature>
<dbReference type="InterPro" id="IPR013126">
    <property type="entry name" value="Hsp_70_fam"/>
</dbReference>
<gene>
    <name evidence="5" type="ORF">J2W56_004919</name>
</gene>
<evidence type="ECO:0000256" key="4">
    <source>
        <dbReference type="SAM" id="MobiDB-lite"/>
    </source>
</evidence>
<keyword evidence="2" id="KW-0067">ATP-binding</keyword>
<evidence type="ECO:0008006" key="7">
    <source>
        <dbReference type="Google" id="ProtNLM"/>
    </source>
</evidence>
<keyword evidence="1" id="KW-0547">Nucleotide-binding</keyword>
<evidence type="ECO:0000313" key="6">
    <source>
        <dbReference type="Proteomes" id="UP001251217"/>
    </source>
</evidence>
<dbReference type="Proteomes" id="UP001251217">
    <property type="component" value="Unassembled WGS sequence"/>
</dbReference>
<name>A0ABU1XKR8_9NOCA</name>
<dbReference type="Pfam" id="PF00012">
    <property type="entry name" value="HSP70"/>
    <property type="match status" value="1"/>
</dbReference>
<keyword evidence="6" id="KW-1185">Reference proteome</keyword>
<evidence type="ECO:0000256" key="2">
    <source>
        <dbReference type="ARBA" id="ARBA00022840"/>
    </source>
</evidence>
<dbReference type="PANTHER" id="PTHR42749:SF1">
    <property type="entry name" value="CELL SHAPE-DETERMINING PROTEIN MREB"/>
    <property type="match status" value="1"/>
</dbReference>
<dbReference type="EMBL" id="JAVDWW010000008">
    <property type="protein sequence ID" value="MDR7171160.1"/>
    <property type="molecule type" value="Genomic_DNA"/>
</dbReference>
<dbReference type="RefSeq" id="WP_063905953.1">
    <property type="nucleotide sequence ID" value="NZ_JAVDWW010000008.1"/>
</dbReference>
<evidence type="ECO:0000313" key="5">
    <source>
        <dbReference type="EMBL" id="MDR7171160.1"/>
    </source>
</evidence>